<dbReference type="InterPro" id="IPR036513">
    <property type="entry name" value="STAS_dom_sf"/>
</dbReference>
<name>A0A6J6UA16_9ZZZZ</name>
<reference evidence="2" key="1">
    <citation type="submission" date="2020-05" db="EMBL/GenBank/DDBJ databases">
        <authorList>
            <person name="Chiriac C."/>
            <person name="Salcher M."/>
            <person name="Ghai R."/>
            <person name="Kavagutti S V."/>
        </authorList>
    </citation>
    <scope>NUCLEOTIDE SEQUENCE</scope>
</reference>
<gene>
    <name evidence="2" type="ORF">UFOPK2754_02055</name>
</gene>
<sequence length="73" mass="7910">MINELHADLAERGIELGFAGLKSVVRDQIAPGGTVALIGADRFFPTIGQAIRAFVEETGSDFIDWKRQPPDPS</sequence>
<evidence type="ECO:0000259" key="1">
    <source>
        <dbReference type="PROSITE" id="PS50801"/>
    </source>
</evidence>
<proteinExistence type="predicted"/>
<dbReference type="AlphaFoldDB" id="A0A6J6UA16"/>
<dbReference type="EMBL" id="CAEZYR010000081">
    <property type="protein sequence ID" value="CAB4755269.1"/>
    <property type="molecule type" value="Genomic_DNA"/>
</dbReference>
<accession>A0A6J6UA16</accession>
<dbReference type="PROSITE" id="PS50801">
    <property type="entry name" value="STAS"/>
    <property type="match status" value="1"/>
</dbReference>
<organism evidence="2">
    <name type="scientific">freshwater metagenome</name>
    <dbReference type="NCBI Taxonomy" id="449393"/>
    <lineage>
        <taxon>unclassified sequences</taxon>
        <taxon>metagenomes</taxon>
        <taxon>ecological metagenomes</taxon>
    </lineage>
</organism>
<dbReference type="InterPro" id="IPR002645">
    <property type="entry name" value="STAS_dom"/>
</dbReference>
<evidence type="ECO:0000313" key="2">
    <source>
        <dbReference type="EMBL" id="CAB4755269.1"/>
    </source>
</evidence>
<feature type="domain" description="STAS" evidence="1">
    <location>
        <begin position="1"/>
        <end position="54"/>
    </location>
</feature>
<protein>
    <submittedName>
        <fullName evidence="2">Unannotated protein</fullName>
    </submittedName>
</protein>
<dbReference type="Gene3D" id="3.30.750.24">
    <property type="entry name" value="STAS domain"/>
    <property type="match status" value="1"/>
</dbReference>